<evidence type="ECO:0000256" key="1">
    <source>
        <dbReference type="SAM" id="SignalP"/>
    </source>
</evidence>
<dbReference type="AlphaFoldDB" id="A0A914QU26"/>
<organism evidence="2 3">
    <name type="scientific">Panagrolaimus davidi</name>
    <dbReference type="NCBI Taxonomy" id="227884"/>
    <lineage>
        <taxon>Eukaryota</taxon>
        <taxon>Metazoa</taxon>
        <taxon>Ecdysozoa</taxon>
        <taxon>Nematoda</taxon>
        <taxon>Chromadorea</taxon>
        <taxon>Rhabditida</taxon>
        <taxon>Tylenchina</taxon>
        <taxon>Panagrolaimomorpha</taxon>
        <taxon>Panagrolaimoidea</taxon>
        <taxon>Panagrolaimidae</taxon>
        <taxon>Panagrolaimus</taxon>
    </lineage>
</organism>
<name>A0A914QU26_9BILA</name>
<dbReference type="PROSITE" id="PS51257">
    <property type="entry name" value="PROKAR_LIPOPROTEIN"/>
    <property type="match status" value="1"/>
</dbReference>
<evidence type="ECO:0000313" key="3">
    <source>
        <dbReference type="WBParaSite" id="PDA_v2.g5241.t1"/>
    </source>
</evidence>
<dbReference type="PANTHER" id="PTHR23200:SF51">
    <property type="entry name" value="METALLO-BETA-LACTAMASE DOMAIN-CONTAINING PROTEIN"/>
    <property type="match status" value="1"/>
</dbReference>
<keyword evidence="1" id="KW-0732">Signal</keyword>
<dbReference type="Gene3D" id="3.60.15.10">
    <property type="entry name" value="Ribonuclease Z/Hydroxyacylglutathione hydrolase-like"/>
    <property type="match status" value="1"/>
</dbReference>
<feature type="chain" id="PRO_5036699464" evidence="1">
    <location>
        <begin position="21"/>
        <end position="392"/>
    </location>
</feature>
<sequence length="392" mass="42988">MMKELRYLLFIILLIGGCFGCEKGLTQLRYKQSLELMQCTPVLEGQPDPCRDLAGGGDAHCQPDQTRGYICCGSPNLLFELLTGHSPTNSLVWQALHLDLNKFAQLHNHQNGYNPGNPIQDDPIPEEIQTNPPQKLIKLKETTSKASKKIVVNREKPIQSIPAMSSTKSNRIRIGPLKPKNYVTENGPILSLLSTGHFIPSLGFKATYSAPSTVVHLQDGECSIIVNTGLSMQRNELKSALQSKNLFGQIFNYTVITSTQPQYIGNINLFNSDALILGTLITRGTKITSSPLKVSNIVKLCSPNTLLIQTPGPTEDSITVIARNVPGMGTVAIGGSLFIQDDNLNRVDQAFTSDVVQLFESRRKVICETDWLVPGHSVPIPVSNKLKVDVEC</sequence>
<dbReference type="InterPro" id="IPR039344">
    <property type="entry name" value="MBLAC1"/>
</dbReference>
<protein>
    <submittedName>
        <fullName evidence="3">Uncharacterized protein</fullName>
    </submittedName>
</protein>
<dbReference type="WBParaSite" id="PDA_v2.g5241.t1">
    <property type="protein sequence ID" value="PDA_v2.g5241.t1"/>
    <property type="gene ID" value="PDA_v2.g5241"/>
</dbReference>
<dbReference type="SUPFAM" id="SSF56281">
    <property type="entry name" value="Metallo-hydrolase/oxidoreductase"/>
    <property type="match status" value="1"/>
</dbReference>
<dbReference type="PANTHER" id="PTHR23200">
    <property type="entry name" value="METALLO-BETA-LACTAMASE DOMAIN-CONTAINING PROTEIN 1"/>
    <property type="match status" value="1"/>
</dbReference>
<feature type="signal peptide" evidence="1">
    <location>
        <begin position="1"/>
        <end position="20"/>
    </location>
</feature>
<evidence type="ECO:0000313" key="2">
    <source>
        <dbReference type="Proteomes" id="UP000887578"/>
    </source>
</evidence>
<dbReference type="InterPro" id="IPR036866">
    <property type="entry name" value="RibonucZ/Hydroxyglut_hydro"/>
</dbReference>
<dbReference type="Proteomes" id="UP000887578">
    <property type="component" value="Unplaced"/>
</dbReference>
<proteinExistence type="predicted"/>
<accession>A0A914QU26</accession>
<keyword evidence="2" id="KW-1185">Reference proteome</keyword>
<reference evidence="3" key="1">
    <citation type="submission" date="2022-11" db="UniProtKB">
        <authorList>
            <consortium name="WormBaseParasite"/>
        </authorList>
    </citation>
    <scope>IDENTIFICATION</scope>
</reference>